<dbReference type="InterPro" id="IPR007278">
    <property type="entry name" value="DUF397"/>
</dbReference>
<protein>
    <submittedName>
        <fullName evidence="2">DUF397 domain-containing protein</fullName>
    </submittedName>
</protein>
<dbReference type="EMBL" id="CP095474">
    <property type="protein sequence ID" value="URN18633.1"/>
    <property type="molecule type" value="Genomic_DNA"/>
</dbReference>
<reference evidence="2" key="1">
    <citation type="submission" date="2022-04" db="EMBL/GenBank/DDBJ databases">
        <title>Systematic whole-genome sequencing reveals an unexpected diversity among actinomycetoma pathogens and provides insights into their antibacterial susceptibilities.</title>
        <authorList>
            <person name="Watson A.K."/>
            <person name="Kepplinger B."/>
            <person name="Bakhiet S.M."/>
            <person name="Mhmoud N.A."/>
            <person name="Chapman J."/>
            <person name="Allenby N."/>
            <person name="Mickiewicz K."/>
            <person name="Goodfellow M."/>
            <person name="Fahal A.H."/>
            <person name="Errington J."/>
        </authorList>
    </citation>
    <scope>NUCLEOTIDE SEQUENCE</scope>
    <source>
        <strain evidence="2">SD 504</strain>
    </source>
</reference>
<accession>A0ABY4TIA3</accession>
<dbReference type="Proteomes" id="UP001056383">
    <property type="component" value="Chromosome"/>
</dbReference>
<keyword evidence="3" id="KW-1185">Reference proteome</keyword>
<evidence type="ECO:0000313" key="3">
    <source>
        <dbReference type="Proteomes" id="UP001056383"/>
    </source>
</evidence>
<dbReference type="Pfam" id="PF04149">
    <property type="entry name" value="DUF397"/>
    <property type="match status" value="1"/>
</dbReference>
<sequence>MDSHQVSRELDGARWFKSSYSGSTGQDCVEAAMLPEGIAVRDSKNPGGGAFAVPAGPWGVFLDALCRV</sequence>
<name>A0ABY4TIA3_9ACTN</name>
<evidence type="ECO:0000259" key="1">
    <source>
        <dbReference type="Pfam" id="PF04149"/>
    </source>
</evidence>
<organism evidence="2 3">
    <name type="scientific">Streptomyces sudanensis</name>
    <dbReference type="NCBI Taxonomy" id="436397"/>
    <lineage>
        <taxon>Bacteria</taxon>
        <taxon>Bacillati</taxon>
        <taxon>Actinomycetota</taxon>
        <taxon>Actinomycetes</taxon>
        <taxon>Kitasatosporales</taxon>
        <taxon>Streptomycetaceae</taxon>
        <taxon>Streptomyces</taxon>
    </lineage>
</organism>
<gene>
    <name evidence="2" type="ORF">MW084_04820</name>
</gene>
<proteinExistence type="predicted"/>
<feature type="domain" description="DUF397" evidence="1">
    <location>
        <begin position="13"/>
        <end position="64"/>
    </location>
</feature>
<evidence type="ECO:0000313" key="2">
    <source>
        <dbReference type="EMBL" id="URN18633.1"/>
    </source>
</evidence>